<dbReference type="EMBL" id="SMOL01000120">
    <property type="protein sequence ID" value="KAB2632609.1"/>
    <property type="molecule type" value="Genomic_DNA"/>
</dbReference>
<sequence length="368" mass="42265">MSFSSRMMWEIDQQEEELFNQSERMFNLQVAQNKREKYEESKRRDDKAKMGRASHSRRVIQTVGQICRPSHSRNLDRSRQQRASADQVDKIARMGKSTILESLMRFCRTIESMYTTEYLRKPTDLDLQKLLKKGEMRVILGCLEASTVCTGLGKTIQVYGKLTRSVVRERIKENLKGNLGIELTDYLLCNFVRAAYKTTTTQTKMAGTDVKELMVHLERNMDLSTMEHGFKLVGAGLALEEVNMEMVSFWIQTRDVPSYLITEESVRRLASKIEEFNDLEDPAMARGFLRVKVTVNTEKALITGCWLPRDNNNETWVEFRYEDYRTFECSFEPVKGDIAGYGEIVGYYGGTEIGGGDKNGFKASSSKK</sequence>
<dbReference type="PANTHER" id="PTHR47150">
    <property type="entry name" value="OS12G0169200 PROTEIN"/>
    <property type="match status" value="1"/>
</dbReference>
<evidence type="ECO:0000313" key="3">
    <source>
        <dbReference type="Proteomes" id="UP000327157"/>
    </source>
</evidence>
<reference evidence="3" key="2">
    <citation type="submission" date="2019-10" db="EMBL/GenBank/DDBJ databases">
        <title>A de novo genome assembly of a pear dwarfing rootstock.</title>
        <authorList>
            <person name="Wang F."/>
            <person name="Wang J."/>
            <person name="Li S."/>
            <person name="Zhang Y."/>
            <person name="Fang M."/>
            <person name="Ma L."/>
            <person name="Zhao Y."/>
            <person name="Jiang S."/>
        </authorList>
    </citation>
    <scope>NUCLEOTIDE SEQUENCE [LARGE SCALE GENOMIC DNA]</scope>
</reference>
<protein>
    <submittedName>
        <fullName evidence="2">Uncharacterized protein</fullName>
    </submittedName>
</protein>
<reference evidence="2 3" key="3">
    <citation type="submission" date="2019-11" db="EMBL/GenBank/DDBJ databases">
        <title>A de novo genome assembly of a pear dwarfing rootstock.</title>
        <authorList>
            <person name="Wang F."/>
            <person name="Wang J."/>
            <person name="Li S."/>
            <person name="Zhang Y."/>
            <person name="Fang M."/>
            <person name="Ma L."/>
            <person name="Zhao Y."/>
            <person name="Jiang S."/>
        </authorList>
    </citation>
    <scope>NUCLEOTIDE SEQUENCE [LARGE SCALE GENOMIC DNA]</scope>
    <source>
        <strain evidence="2">S2</strain>
        <tissue evidence="2">Leaf</tissue>
    </source>
</reference>
<comment type="caution">
    <text evidence="2">The sequence shown here is derived from an EMBL/GenBank/DDBJ whole genome shotgun (WGS) entry which is preliminary data.</text>
</comment>
<accession>A0A5N5HYE4</accession>
<dbReference type="PANTHER" id="PTHR47150:SF5">
    <property type="entry name" value="OS07G0546750 PROTEIN"/>
    <property type="match status" value="1"/>
</dbReference>
<gene>
    <name evidence="2" type="ORF">D8674_028856</name>
</gene>
<dbReference type="AlphaFoldDB" id="A0A5N5HYE4"/>
<dbReference type="OrthoDB" id="1165906at2759"/>
<reference evidence="2 3" key="1">
    <citation type="submission" date="2019-09" db="EMBL/GenBank/DDBJ databases">
        <authorList>
            <person name="Ou C."/>
        </authorList>
    </citation>
    <scope>NUCLEOTIDE SEQUENCE [LARGE SCALE GENOMIC DNA]</scope>
    <source>
        <strain evidence="2">S2</strain>
        <tissue evidence="2">Leaf</tissue>
    </source>
</reference>
<organism evidence="2 3">
    <name type="scientific">Pyrus ussuriensis x Pyrus communis</name>
    <dbReference type="NCBI Taxonomy" id="2448454"/>
    <lineage>
        <taxon>Eukaryota</taxon>
        <taxon>Viridiplantae</taxon>
        <taxon>Streptophyta</taxon>
        <taxon>Embryophyta</taxon>
        <taxon>Tracheophyta</taxon>
        <taxon>Spermatophyta</taxon>
        <taxon>Magnoliopsida</taxon>
        <taxon>eudicotyledons</taxon>
        <taxon>Gunneridae</taxon>
        <taxon>Pentapetalae</taxon>
        <taxon>rosids</taxon>
        <taxon>fabids</taxon>
        <taxon>Rosales</taxon>
        <taxon>Rosaceae</taxon>
        <taxon>Amygdaloideae</taxon>
        <taxon>Maleae</taxon>
        <taxon>Pyrus</taxon>
    </lineage>
</organism>
<proteinExistence type="predicted"/>
<evidence type="ECO:0000256" key="1">
    <source>
        <dbReference type="SAM" id="MobiDB-lite"/>
    </source>
</evidence>
<feature type="region of interest" description="Disordered" evidence="1">
    <location>
        <begin position="30"/>
        <end position="55"/>
    </location>
</feature>
<feature type="compositionally biased region" description="Basic and acidic residues" evidence="1">
    <location>
        <begin position="33"/>
        <end position="49"/>
    </location>
</feature>
<evidence type="ECO:0000313" key="2">
    <source>
        <dbReference type="EMBL" id="KAB2632609.1"/>
    </source>
</evidence>
<dbReference type="Proteomes" id="UP000327157">
    <property type="component" value="Chromosome 6"/>
</dbReference>
<keyword evidence="3" id="KW-1185">Reference proteome</keyword>
<name>A0A5N5HYE4_9ROSA</name>